<keyword evidence="4" id="KW-0812">Transmembrane</keyword>
<dbReference type="InterPro" id="IPR036097">
    <property type="entry name" value="HisK_dim/P_sf"/>
</dbReference>
<dbReference type="InterPro" id="IPR005467">
    <property type="entry name" value="His_kinase_dom"/>
</dbReference>
<sequence>MTTNLRRRSNSAMRTALPPTPLRLVCPWVVAAALALVGLQAASAAETRNVLVLYANSRLLPANIKLDHGLRETIRTSADRPVALFDEFLDVPRFGGQAYARTVTTYLRDKYATRPPAVIVVGNQEALSFVLENRAALFPEVPVVFMSAPKSFLRSIPALPADVFGVPIKYDISSTIDQALRWHPRARRLVFVTGTGVWDRGWEGWLQAEVPGFKDRATVEFLAGMPTAALLKRLGELGGDSVVFTPGYFKDGDGRNFTPRESAEAMASAATAPVYGPFDTFIGSGIVGGRMPNYAAMGRQAGEIVNALLDGAAPAALRLPEIMPTTLNVDWRQVRRWGIDETAIPGDAIVHFREPGLWEEHHNELIAGAIVFLLQAALIAWLLFERRHRRLAEQANQKQRFELAHASRLAVVGELTGSIAHEINQPLGAILSNADAAELMLESAADRRGELREILADIRRDDLRASEVIRRLRLLLTRHEAERQAFDLNDVVIEMATLLRSEVQRRGMSLDIQTAPTSATLVGDRIQVQQVLINLVLNAMDAVADLPENRRTILVSVSSRADAIAIAVSDRGHGIAPEYLPQIFDSFFTTKPQGMGLGLSIARTIVEAHGGRLHAENPPGGGALFRIEWPATDAKAKSSAETE</sequence>
<dbReference type="PRINTS" id="PR00344">
    <property type="entry name" value="BCTRLSENSOR"/>
</dbReference>
<proteinExistence type="predicted"/>
<dbReference type="InterPro" id="IPR003661">
    <property type="entry name" value="HisK_dim/P_dom"/>
</dbReference>
<evidence type="ECO:0000256" key="2">
    <source>
        <dbReference type="ARBA" id="ARBA00012438"/>
    </source>
</evidence>
<dbReference type="GO" id="GO:0000155">
    <property type="term" value="F:phosphorelay sensor kinase activity"/>
    <property type="evidence" value="ECO:0007669"/>
    <property type="project" value="InterPro"/>
</dbReference>
<dbReference type="InterPro" id="IPR036890">
    <property type="entry name" value="HATPase_C_sf"/>
</dbReference>
<dbReference type="Proteomes" id="UP000199169">
    <property type="component" value="Unassembled WGS sequence"/>
</dbReference>
<dbReference type="CDD" id="cd00082">
    <property type="entry name" value="HisKA"/>
    <property type="match status" value="1"/>
</dbReference>
<dbReference type="Pfam" id="PF02518">
    <property type="entry name" value="HATPase_c"/>
    <property type="match status" value="1"/>
</dbReference>
<reference evidence="6 7" key="1">
    <citation type="submission" date="2016-06" db="EMBL/GenBank/DDBJ databases">
        <authorList>
            <person name="Kjaerup R.B."/>
            <person name="Dalgaard T.S."/>
            <person name="Juul-Madsen H.R."/>
        </authorList>
    </citation>
    <scope>NUCLEOTIDE SEQUENCE [LARGE SCALE GENOMIC DNA]</scope>
    <source>
        <strain evidence="6">3</strain>
    </source>
</reference>
<keyword evidence="6" id="KW-0808">Transferase</keyword>
<dbReference type="InterPro" id="IPR004358">
    <property type="entry name" value="Sig_transdc_His_kin-like_C"/>
</dbReference>
<feature type="transmembrane region" description="Helical" evidence="4">
    <location>
        <begin position="365"/>
        <end position="384"/>
    </location>
</feature>
<accession>A0A1A8XVF0</accession>
<comment type="catalytic activity">
    <reaction evidence="1">
        <text>ATP + protein L-histidine = ADP + protein N-phospho-L-histidine.</text>
        <dbReference type="EC" id="2.7.13.3"/>
    </reaction>
</comment>
<dbReference type="PANTHER" id="PTHR43065">
    <property type="entry name" value="SENSOR HISTIDINE KINASE"/>
    <property type="match status" value="1"/>
</dbReference>
<dbReference type="STRING" id="1860102.ACCAA_580043"/>
<dbReference type="SUPFAM" id="SSF47384">
    <property type="entry name" value="Homodimeric domain of signal transducing histidine kinase"/>
    <property type="match status" value="1"/>
</dbReference>
<keyword evidence="4" id="KW-0472">Membrane</keyword>
<dbReference type="Gene3D" id="3.40.50.2300">
    <property type="match status" value="2"/>
</dbReference>
<evidence type="ECO:0000256" key="4">
    <source>
        <dbReference type="SAM" id="Phobius"/>
    </source>
</evidence>
<dbReference type="InterPro" id="IPR003594">
    <property type="entry name" value="HATPase_dom"/>
</dbReference>
<organism evidence="6 7">
    <name type="scientific">Candidatus Accumulibacter aalborgensis</name>
    <dbReference type="NCBI Taxonomy" id="1860102"/>
    <lineage>
        <taxon>Bacteria</taxon>
        <taxon>Pseudomonadati</taxon>
        <taxon>Pseudomonadota</taxon>
        <taxon>Betaproteobacteria</taxon>
        <taxon>Candidatus Accumulibacter</taxon>
    </lineage>
</organism>
<evidence type="ECO:0000256" key="1">
    <source>
        <dbReference type="ARBA" id="ARBA00000085"/>
    </source>
</evidence>
<dbReference type="SMART" id="SM00387">
    <property type="entry name" value="HATPase_c"/>
    <property type="match status" value="1"/>
</dbReference>
<evidence type="ECO:0000313" key="6">
    <source>
        <dbReference type="EMBL" id="SBT08567.1"/>
    </source>
</evidence>
<evidence type="ECO:0000313" key="7">
    <source>
        <dbReference type="Proteomes" id="UP000199169"/>
    </source>
</evidence>
<name>A0A1A8XVF0_9PROT</name>
<dbReference type="PANTHER" id="PTHR43065:SF42">
    <property type="entry name" value="TWO-COMPONENT SENSOR PPRA"/>
    <property type="match status" value="1"/>
</dbReference>
<keyword evidence="4" id="KW-1133">Transmembrane helix</keyword>
<evidence type="ECO:0000256" key="3">
    <source>
        <dbReference type="ARBA" id="ARBA00022553"/>
    </source>
</evidence>
<dbReference type="Gene3D" id="3.30.565.10">
    <property type="entry name" value="Histidine kinase-like ATPase, C-terminal domain"/>
    <property type="match status" value="1"/>
</dbReference>
<dbReference type="Gene3D" id="1.10.287.130">
    <property type="match status" value="1"/>
</dbReference>
<keyword evidence="3" id="KW-0597">Phosphoprotein</keyword>
<dbReference type="EMBL" id="FLQX01000136">
    <property type="protein sequence ID" value="SBT08567.1"/>
    <property type="molecule type" value="Genomic_DNA"/>
</dbReference>
<gene>
    <name evidence="6" type="ORF">ACCAA_580043</name>
</gene>
<protein>
    <recommendedName>
        <fullName evidence="2">histidine kinase</fullName>
        <ecNumber evidence="2">2.7.13.3</ecNumber>
    </recommendedName>
</protein>
<dbReference type="SUPFAM" id="SSF55874">
    <property type="entry name" value="ATPase domain of HSP90 chaperone/DNA topoisomerase II/histidine kinase"/>
    <property type="match status" value="1"/>
</dbReference>
<dbReference type="PROSITE" id="PS50109">
    <property type="entry name" value="HIS_KIN"/>
    <property type="match status" value="1"/>
</dbReference>
<keyword evidence="6" id="KW-0418">Kinase</keyword>
<dbReference type="EC" id="2.7.13.3" evidence="2"/>
<dbReference type="AlphaFoldDB" id="A0A1A8XVF0"/>
<keyword evidence="7" id="KW-1185">Reference proteome</keyword>
<evidence type="ECO:0000259" key="5">
    <source>
        <dbReference type="PROSITE" id="PS50109"/>
    </source>
</evidence>
<feature type="domain" description="Histidine kinase" evidence="5">
    <location>
        <begin position="418"/>
        <end position="633"/>
    </location>
</feature>